<dbReference type="EMBL" id="JACHGJ010000011">
    <property type="protein sequence ID" value="MBB6482386.1"/>
    <property type="molecule type" value="Genomic_DNA"/>
</dbReference>
<dbReference type="EC" id="5.2.1.8" evidence="3 6"/>
<dbReference type="PROSITE" id="PS50072">
    <property type="entry name" value="CSA_PPIASE_2"/>
    <property type="match status" value="1"/>
</dbReference>
<dbReference type="AlphaFoldDB" id="A0A841RFL5"/>
<dbReference type="RefSeq" id="WP_184748623.1">
    <property type="nucleotide sequence ID" value="NZ_JACHGJ010000011.1"/>
</dbReference>
<accession>A0A841RFL5</accession>
<dbReference type="CDD" id="cd00317">
    <property type="entry name" value="cyclophilin"/>
    <property type="match status" value="1"/>
</dbReference>
<evidence type="ECO:0000256" key="2">
    <source>
        <dbReference type="ARBA" id="ARBA00006577"/>
    </source>
</evidence>
<dbReference type="PROSITE" id="PS50059">
    <property type="entry name" value="FKBP_PPIASE"/>
    <property type="match status" value="1"/>
</dbReference>
<dbReference type="PANTHER" id="PTHR43811:SF19">
    <property type="entry name" value="39 KDA FK506-BINDING NUCLEAR PROTEIN"/>
    <property type="match status" value="1"/>
</dbReference>
<keyword evidence="10" id="KW-1185">Reference proteome</keyword>
<dbReference type="Pfam" id="PF00254">
    <property type="entry name" value="FKBP_C"/>
    <property type="match status" value="1"/>
</dbReference>
<sequence>MIKRIWAVITLLLISTVLLSAKGQTTEDLYKDGESLLNPGIYAKIATDKGTMIFDLDYETAPLTVLNFINVAEEGFYDGMEFYREIENYALFAGDPANNGSSDIGYNFPVEMDSSLTYDQPGLISMDAVSGMSSGSRFFISKTTDSVLNGKYTAFGRLVEGNAVLAKLKRGQEILSVEIVRTDSDALSFQTDQDTFNRLSKVALDRQLETFKTENPDVFAAIDALGEGVQKTLTGIYYNISREGNGIKAQNGDTVSVHYTAMLIDGTVFDSSISRGQPFEFTVGTQSVIAGWDETLLSMSIGEQRSVIIPPNLAYGDVQAGPIAPNSWLLFQVELLDIK</sequence>
<dbReference type="InterPro" id="IPR002130">
    <property type="entry name" value="Cyclophilin-type_PPIase_dom"/>
</dbReference>
<evidence type="ECO:0000256" key="4">
    <source>
        <dbReference type="ARBA" id="ARBA00023110"/>
    </source>
</evidence>
<dbReference type="InterPro" id="IPR046357">
    <property type="entry name" value="PPIase_dom_sf"/>
</dbReference>
<keyword evidence="4 6" id="KW-0697">Rotamase</keyword>
<organism evidence="9 10">
    <name type="scientific">Spirochaeta isovalerica</name>
    <dbReference type="NCBI Taxonomy" id="150"/>
    <lineage>
        <taxon>Bacteria</taxon>
        <taxon>Pseudomonadati</taxon>
        <taxon>Spirochaetota</taxon>
        <taxon>Spirochaetia</taxon>
        <taxon>Spirochaetales</taxon>
        <taxon>Spirochaetaceae</taxon>
        <taxon>Spirochaeta</taxon>
    </lineage>
</organism>
<reference evidence="9 10" key="1">
    <citation type="submission" date="2020-08" db="EMBL/GenBank/DDBJ databases">
        <title>Genomic Encyclopedia of Type Strains, Phase IV (KMG-IV): sequencing the most valuable type-strain genomes for metagenomic binning, comparative biology and taxonomic classification.</title>
        <authorList>
            <person name="Goeker M."/>
        </authorList>
    </citation>
    <scope>NUCLEOTIDE SEQUENCE [LARGE SCALE GENOMIC DNA]</scope>
    <source>
        <strain evidence="9 10">DSM 2461</strain>
    </source>
</reference>
<dbReference type="PANTHER" id="PTHR43811">
    <property type="entry name" value="FKBP-TYPE PEPTIDYL-PROLYL CIS-TRANS ISOMERASE FKPA"/>
    <property type="match status" value="1"/>
</dbReference>
<evidence type="ECO:0000256" key="1">
    <source>
        <dbReference type="ARBA" id="ARBA00000971"/>
    </source>
</evidence>
<evidence type="ECO:0000256" key="6">
    <source>
        <dbReference type="PROSITE-ProRule" id="PRU00277"/>
    </source>
</evidence>
<evidence type="ECO:0000256" key="5">
    <source>
        <dbReference type="ARBA" id="ARBA00023235"/>
    </source>
</evidence>
<dbReference type="FunFam" id="3.10.50.40:FF:000006">
    <property type="entry name" value="Peptidyl-prolyl cis-trans isomerase"/>
    <property type="match status" value="1"/>
</dbReference>
<gene>
    <name evidence="9" type="ORF">HNR50_004079</name>
</gene>
<dbReference type="SUPFAM" id="SSF54534">
    <property type="entry name" value="FKBP-like"/>
    <property type="match status" value="1"/>
</dbReference>
<evidence type="ECO:0000259" key="8">
    <source>
        <dbReference type="PROSITE" id="PS50072"/>
    </source>
</evidence>
<proteinExistence type="inferred from homology"/>
<dbReference type="PRINTS" id="PR00153">
    <property type="entry name" value="CSAPPISMRASE"/>
</dbReference>
<keyword evidence="5 6" id="KW-0413">Isomerase</keyword>
<dbReference type="InterPro" id="IPR029000">
    <property type="entry name" value="Cyclophilin-like_dom_sf"/>
</dbReference>
<feature type="domain" description="PPIase FKBP-type" evidence="7">
    <location>
        <begin position="252"/>
        <end position="339"/>
    </location>
</feature>
<comment type="similarity">
    <text evidence="2">Belongs to the FKBP-type PPIase family.</text>
</comment>
<dbReference type="Gene3D" id="2.40.100.10">
    <property type="entry name" value="Cyclophilin-like"/>
    <property type="match status" value="1"/>
</dbReference>
<protein>
    <recommendedName>
        <fullName evidence="3 6">peptidylprolyl isomerase</fullName>
        <ecNumber evidence="3 6">5.2.1.8</ecNumber>
    </recommendedName>
</protein>
<evidence type="ECO:0000313" key="10">
    <source>
        <dbReference type="Proteomes" id="UP000587760"/>
    </source>
</evidence>
<comment type="catalytic activity">
    <reaction evidence="1 6">
        <text>[protein]-peptidylproline (omega=180) = [protein]-peptidylproline (omega=0)</text>
        <dbReference type="Rhea" id="RHEA:16237"/>
        <dbReference type="Rhea" id="RHEA-COMP:10747"/>
        <dbReference type="Rhea" id="RHEA-COMP:10748"/>
        <dbReference type="ChEBI" id="CHEBI:83833"/>
        <dbReference type="ChEBI" id="CHEBI:83834"/>
        <dbReference type="EC" id="5.2.1.8"/>
    </reaction>
</comment>
<evidence type="ECO:0000259" key="7">
    <source>
        <dbReference type="PROSITE" id="PS50059"/>
    </source>
</evidence>
<evidence type="ECO:0000256" key="3">
    <source>
        <dbReference type="ARBA" id="ARBA00013194"/>
    </source>
</evidence>
<dbReference type="GO" id="GO:0003755">
    <property type="term" value="F:peptidyl-prolyl cis-trans isomerase activity"/>
    <property type="evidence" value="ECO:0007669"/>
    <property type="project" value="UniProtKB-KW"/>
</dbReference>
<dbReference type="SUPFAM" id="SSF50891">
    <property type="entry name" value="Cyclophilin-like"/>
    <property type="match status" value="1"/>
</dbReference>
<comment type="caution">
    <text evidence="9">The sequence shown here is derived from an EMBL/GenBank/DDBJ whole genome shotgun (WGS) entry which is preliminary data.</text>
</comment>
<dbReference type="Pfam" id="PF00160">
    <property type="entry name" value="Pro_isomerase"/>
    <property type="match status" value="1"/>
</dbReference>
<dbReference type="InterPro" id="IPR001179">
    <property type="entry name" value="PPIase_FKBP_dom"/>
</dbReference>
<feature type="domain" description="PPIase cyclophilin-type" evidence="8">
    <location>
        <begin position="50"/>
        <end position="170"/>
    </location>
</feature>
<dbReference type="Gene3D" id="3.10.50.40">
    <property type="match status" value="1"/>
</dbReference>
<dbReference type="Proteomes" id="UP000587760">
    <property type="component" value="Unassembled WGS sequence"/>
</dbReference>
<evidence type="ECO:0000313" key="9">
    <source>
        <dbReference type="EMBL" id="MBB6482386.1"/>
    </source>
</evidence>
<name>A0A841RFL5_9SPIO</name>